<evidence type="ECO:0000256" key="5">
    <source>
        <dbReference type="ARBA" id="ARBA00022741"/>
    </source>
</evidence>
<dbReference type="EMBL" id="BBLT01000008">
    <property type="protein sequence ID" value="GAL86595.1"/>
    <property type="molecule type" value="Genomic_DNA"/>
</dbReference>
<dbReference type="SFLD" id="SFLDS00003">
    <property type="entry name" value="Haloacid_Dehalogenase"/>
    <property type="match status" value="1"/>
</dbReference>
<evidence type="ECO:0000256" key="10">
    <source>
        <dbReference type="SAM" id="Phobius"/>
    </source>
</evidence>
<dbReference type="GO" id="GO:0005524">
    <property type="term" value="F:ATP binding"/>
    <property type="evidence" value="ECO:0007669"/>
    <property type="project" value="UniProtKB-KW"/>
</dbReference>
<evidence type="ECO:0000256" key="8">
    <source>
        <dbReference type="ARBA" id="ARBA00022989"/>
    </source>
</evidence>
<dbReference type="InterPro" id="IPR004014">
    <property type="entry name" value="ATPase_P-typ_cation-transptr_N"/>
</dbReference>
<dbReference type="Pfam" id="PF00690">
    <property type="entry name" value="Cation_ATPase_N"/>
    <property type="match status" value="1"/>
</dbReference>
<feature type="transmembrane region" description="Helical" evidence="10">
    <location>
        <begin position="90"/>
        <end position="109"/>
    </location>
</feature>
<dbReference type="SUPFAM" id="SSF81665">
    <property type="entry name" value="Calcium ATPase, transmembrane domain M"/>
    <property type="match status" value="1"/>
</dbReference>
<dbReference type="Gene3D" id="3.40.50.1000">
    <property type="entry name" value="HAD superfamily/HAD-like"/>
    <property type="match status" value="1"/>
</dbReference>
<keyword evidence="4 10" id="KW-0812">Transmembrane</keyword>
<evidence type="ECO:0000313" key="12">
    <source>
        <dbReference type="EMBL" id="GAL86595.1"/>
    </source>
</evidence>
<dbReference type="InterPro" id="IPR001757">
    <property type="entry name" value="P_typ_ATPase"/>
</dbReference>
<name>A0A098LI09_9BACT</name>
<dbReference type="InterPro" id="IPR059000">
    <property type="entry name" value="ATPase_P-type_domA"/>
</dbReference>
<dbReference type="AlphaFoldDB" id="A0A098LI09"/>
<dbReference type="SMART" id="SM00831">
    <property type="entry name" value="Cation_ATPase_N"/>
    <property type="match status" value="1"/>
</dbReference>
<dbReference type="InterPro" id="IPR050510">
    <property type="entry name" value="Cation_transp_ATPase_P-type"/>
</dbReference>
<comment type="caution">
    <text evidence="12">The sequence shown here is derived from an EMBL/GenBank/DDBJ whole genome shotgun (WGS) entry which is preliminary data.</text>
</comment>
<dbReference type="NCBIfam" id="TIGR01494">
    <property type="entry name" value="ATPase_P-type"/>
    <property type="match status" value="2"/>
</dbReference>
<dbReference type="PANTHER" id="PTHR43294:SF21">
    <property type="entry name" value="CATION TRANSPORTING ATPASE"/>
    <property type="match status" value="1"/>
</dbReference>
<keyword evidence="8 10" id="KW-1133">Transmembrane helix</keyword>
<reference evidence="12 13" key="1">
    <citation type="submission" date="2014-09" db="EMBL/GenBank/DDBJ databases">
        <title>Sporocytophaga myxococcoides PG-01 genome sequencing.</title>
        <authorList>
            <person name="Liu L."/>
            <person name="Gao P.J."/>
            <person name="Chen G.J."/>
            <person name="Wang L.S."/>
        </authorList>
    </citation>
    <scope>NUCLEOTIDE SEQUENCE [LARGE SCALE GENOMIC DNA]</scope>
    <source>
        <strain evidence="12 13">PG-01</strain>
    </source>
</reference>
<dbReference type="PROSITE" id="PS00154">
    <property type="entry name" value="ATPASE_E1_E2"/>
    <property type="match status" value="1"/>
</dbReference>
<dbReference type="FunFam" id="3.40.50.1000:FF:000083">
    <property type="entry name" value="Sodium/potassium-transporting ATPase subunit alpha"/>
    <property type="match status" value="1"/>
</dbReference>
<evidence type="ECO:0000256" key="9">
    <source>
        <dbReference type="ARBA" id="ARBA00023136"/>
    </source>
</evidence>
<evidence type="ECO:0000259" key="11">
    <source>
        <dbReference type="SMART" id="SM00831"/>
    </source>
</evidence>
<dbReference type="eggNOG" id="COG0474">
    <property type="taxonomic scope" value="Bacteria"/>
</dbReference>
<dbReference type="GO" id="GO:0005886">
    <property type="term" value="C:plasma membrane"/>
    <property type="evidence" value="ECO:0007669"/>
    <property type="project" value="UniProtKB-SubCell"/>
</dbReference>
<keyword evidence="7" id="KW-1278">Translocase</keyword>
<keyword evidence="6" id="KW-0067">ATP-binding</keyword>
<dbReference type="SFLD" id="SFLDF00027">
    <property type="entry name" value="p-type_atpase"/>
    <property type="match status" value="1"/>
</dbReference>
<proteinExistence type="inferred from homology"/>
<evidence type="ECO:0000256" key="6">
    <source>
        <dbReference type="ARBA" id="ARBA00022840"/>
    </source>
</evidence>
<dbReference type="Gene3D" id="3.40.1110.10">
    <property type="entry name" value="Calcium-transporting ATPase, cytoplasmic domain N"/>
    <property type="match status" value="1"/>
</dbReference>
<feature type="domain" description="Cation-transporting P-type ATPase N-terminal" evidence="11">
    <location>
        <begin position="12"/>
        <end position="86"/>
    </location>
</feature>
<dbReference type="STRING" id="153721.MYP_3825"/>
<dbReference type="Pfam" id="PF00689">
    <property type="entry name" value="Cation_ATPase_C"/>
    <property type="match status" value="1"/>
</dbReference>
<feature type="transmembrane region" description="Helical" evidence="10">
    <location>
        <begin position="253"/>
        <end position="271"/>
    </location>
</feature>
<evidence type="ECO:0000256" key="3">
    <source>
        <dbReference type="ARBA" id="ARBA00022475"/>
    </source>
</evidence>
<evidence type="ECO:0000256" key="4">
    <source>
        <dbReference type="ARBA" id="ARBA00022692"/>
    </source>
</evidence>
<dbReference type="InterPro" id="IPR008250">
    <property type="entry name" value="ATPase_P-typ_transduc_dom_A_sf"/>
</dbReference>
<feature type="transmembrane region" description="Helical" evidence="10">
    <location>
        <begin position="870"/>
        <end position="888"/>
    </location>
</feature>
<dbReference type="Proteomes" id="UP000030185">
    <property type="component" value="Unassembled WGS sequence"/>
</dbReference>
<keyword evidence="13" id="KW-1185">Reference proteome</keyword>
<feature type="transmembrane region" description="Helical" evidence="10">
    <location>
        <begin position="804"/>
        <end position="824"/>
    </location>
</feature>
<feature type="transmembrane region" description="Helical" evidence="10">
    <location>
        <begin position="771"/>
        <end position="789"/>
    </location>
</feature>
<evidence type="ECO:0000256" key="7">
    <source>
        <dbReference type="ARBA" id="ARBA00022967"/>
    </source>
</evidence>
<comment type="subcellular location">
    <subcellularLocation>
        <location evidence="1">Cell membrane</location>
        <topology evidence="1">Multi-pass membrane protein</topology>
    </subcellularLocation>
</comment>
<feature type="transmembrane region" description="Helical" evidence="10">
    <location>
        <begin position="721"/>
        <end position="743"/>
    </location>
</feature>
<sequence length="896" mass="98269">MLDKTGFSFELLFHTFSEEKVMDFLLSDSKKGITADEANSRIAQYGPNKLAAVKEKSTVRILLEQFQNAITYLLAGAAFISLFFHDATNSIAIGGVILINALIGFFIELQARKSMEGLRSLEISLAKVIRGSELSEINSDLLAIGDLVYIKAGDMIPADGRLVTLNNLEINESPLTGESLPVEKLCDPLPELTPLADRTNMVYKGTSVIKGNGYFLVTATGLHTELGKISTMTQSAENTSTPLDAKLEKLTKTLIWITAAMACIFIIAGLLRKQELYIIVETAIALAVAAIPEGLPIVSTIALAYGMLRLAKRNAIIKKLYSVETLGGTNIIFTDKTGTLTENVMEVNLIAFPHKTFELKSNFDNRKNTFLNDEITDFESALNELYLTASLCNNANLGITSGKAIGDPIEIALLRLAHSGGIDTNILKDEYVRVNEKPFSSDTKMMAVLVRSGDEFIVAAKGSVEAILSKCSRYFKESEVLPVDASFIELLHKEAERISSMGLRVLAFAIKHQAQEEQEYLKDLTFIGLVGFLDPPRHDIGFAMESCKTAGVKVIMVTGDHPKTGFTIARKVGIVEDEEEESALMTGSQLQALDIHGQDKERVMNTRVFARVTPAQKLDLVGLYQDEGNIVAMTGDGINDTPALKKADIGIAMGTRGTQVAKETADVVLKDDSFVSIVEAIFQGRVIFQNIREFIIFLLSCNLSEVFLVVASGFIDPRIVLLPIQILFLNLITDVFPALALGLGKGERNIMKLPPRNPESSILDGNDWKSLVVYCLCISGSIIGGVLIFEEHFADEPAIIQDMIFYSLALAQLWHVFNLSSAKSSFFVNEITRNKFVWLALAFCIALLAITGIFPVAQKILQVKPLTIEIWGGIFIISLMPVVLTQLLKRAFKIID</sequence>
<evidence type="ECO:0000256" key="2">
    <source>
        <dbReference type="ARBA" id="ARBA00005675"/>
    </source>
</evidence>
<accession>A0A098LI09</accession>
<keyword evidence="9 10" id="KW-0472">Membrane</keyword>
<dbReference type="RefSeq" id="WP_052430339.1">
    <property type="nucleotide sequence ID" value="NZ_BBLT01000008.1"/>
</dbReference>
<dbReference type="InterPro" id="IPR036412">
    <property type="entry name" value="HAD-like_sf"/>
</dbReference>
<keyword evidence="5" id="KW-0547">Nucleotide-binding</keyword>
<dbReference type="PRINTS" id="PR00120">
    <property type="entry name" value="HATPASE"/>
</dbReference>
<feature type="transmembrane region" description="Helical" evidence="10">
    <location>
        <begin position="694"/>
        <end position="715"/>
    </location>
</feature>
<feature type="transmembrane region" description="Helical" evidence="10">
    <location>
        <begin position="66"/>
        <end position="84"/>
    </location>
</feature>
<protein>
    <submittedName>
        <fullName evidence="12">Ca2+-transporting ATPase</fullName>
    </submittedName>
</protein>
<dbReference type="InterPro" id="IPR023298">
    <property type="entry name" value="ATPase_P-typ_TM_dom_sf"/>
</dbReference>
<keyword evidence="3" id="KW-1003">Cell membrane</keyword>
<dbReference type="Pfam" id="PF13246">
    <property type="entry name" value="Cation_ATPase"/>
    <property type="match status" value="1"/>
</dbReference>
<dbReference type="InterPro" id="IPR023214">
    <property type="entry name" value="HAD_sf"/>
</dbReference>
<dbReference type="PRINTS" id="PR00119">
    <property type="entry name" value="CATATPASE"/>
</dbReference>
<dbReference type="PANTHER" id="PTHR43294">
    <property type="entry name" value="SODIUM/POTASSIUM-TRANSPORTING ATPASE SUBUNIT ALPHA"/>
    <property type="match status" value="1"/>
</dbReference>
<dbReference type="Gene3D" id="1.20.1110.10">
    <property type="entry name" value="Calcium-transporting ATPase, transmembrane domain"/>
    <property type="match status" value="1"/>
</dbReference>
<dbReference type="SUPFAM" id="SSF81653">
    <property type="entry name" value="Calcium ATPase, transduction domain A"/>
    <property type="match status" value="1"/>
</dbReference>
<dbReference type="InterPro" id="IPR006068">
    <property type="entry name" value="ATPase_P-typ_cation-transptr_C"/>
</dbReference>
<dbReference type="InterPro" id="IPR044492">
    <property type="entry name" value="P_typ_ATPase_HD_dom"/>
</dbReference>
<dbReference type="Gene3D" id="2.70.150.10">
    <property type="entry name" value="Calcium-transporting ATPase, cytoplasmic transduction domain A"/>
    <property type="match status" value="1"/>
</dbReference>
<dbReference type="SUPFAM" id="SSF81660">
    <property type="entry name" value="Metal cation-transporting ATPase, ATP-binding domain N"/>
    <property type="match status" value="1"/>
</dbReference>
<feature type="transmembrane region" description="Helical" evidence="10">
    <location>
        <begin position="283"/>
        <end position="308"/>
    </location>
</feature>
<dbReference type="SFLD" id="SFLDG00002">
    <property type="entry name" value="C1.7:_P-type_atpase_like"/>
    <property type="match status" value="1"/>
</dbReference>
<dbReference type="SUPFAM" id="SSF56784">
    <property type="entry name" value="HAD-like"/>
    <property type="match status" value="1"/>
</dbReference>
<dbReference type="GO" id="GO:0016887">
    <property type="term" value="F:ATP hydrolysis activity"/>
    <property type="evidence" value="ECO:0007669"/>
    <property type="project" value="InterPro"/>
</dbReference>
<feature type="transmembrane region" description="Helical" evidence="10">
    <location>
        <begin position="836"/>
        <end position="858"/>
    </location>
</feature>
<organism evidence="12 13">
    <name type="scientific">Sporocytophaga myxococcoides</name>
    <dbReference type="NCBI Taxonomy" id="153721"/>
    <lineage>
        <taxon>Bacteria</taxon>
        <taxon>Pseudomonadati</taxon>
        <taxon>Bacteroidota</taxon>
        <taxon>Cytophagia</taxon>
        <taxon>Cytophagales</taxon>
        <taxon>Cytophagaceae</taxon>
        <taxon>Sporocytophaga</taxon>
    </lineage>
</organism>
<evidence type="ECO:0000256" key="1">
    <source>
        <dbReference type="ARBA" id="ARBA00004651"/>
    </source>
</evidence>
<dbReference type="InterPro" id="IPR023299">
    <property type="entry name" value="ATPase_P-typ_cyto_dom_N"/>
</dbReference>
<dbReference type="Pfam" id="PF00122">
    <property type="entry name" value="E1-E2_ATPase"/>
    <property type="match status" value="1"/>
</dbReference>
<evidence type="ECO:0000313" key="13">
    <source>
        <dbReference type="Proteomes" id="UP000030185"/>
    </source>
</evidence>
<comment type="similarity">
    <text evidence="2">Belongs to the cation transport ATPase (P-type) (TC 3.A.3) family. Type IIA subfamily.</text>
</comment>
<dbReference type="InterPro" id="IPR018303">
    <property type="entry name" value="ATPase_P-typ_P_site"/>
</dbReference>
<gene>
    <name evidence="12" type="ORF">MYP_3825</name>
</gene>